<reference evidence="2" key="1">
    <citation type="submission" date="2019-12" db="EMBL/GenBank/DDBJ databases">
        <title>Genome sequencing and annotation of Brassica cretica.</title>
        <authorList>
            <person name="Studholme D.J."/>
            <person name="Sarris P."/>
        </authorList>
    </citation>
    <scope>NUCLEOTIDE SEQUENCE</scope>
    <source>
        <strain evidence="2">PFS-109/04</strain>
        <tissue evidence="2">Leaf</tissue>
    </source>
</reference>
<keyword evidence="1" id="KW-0812">Transmembrane</keyword>
<protein>
    <submittedName>
        <fullName evidence="2">Uncharacterized protein</fullName>
    </submittedName>
</protein>
<evidence type="ECO:0000313" key="3">
    <source>
        <dbReference type="Proteomes" id="UP000712600"/>
    </source>
</evidence>
<sequence>MLTPRLLFQLPGQQRYVGLVTFRQVLSPLWVHSLLYFSLVSVFVFALKIHIYIA</sequence>
<dbReference type="Proteomes" id="UP000712600">
    <property type="component" value="Unassembled WGS sequence"/>
</dbReference>
<evidence type="ECO:0000256" key="1">
    <source>
        <dbReference type="SAM" id="Phobius"/>
    </source>
</evidence>
<keyword evidence="1" id="KW-0472">Membrane</keyword>
<comment type="caution">
    <text evidence="2">The sequence shown here is derived from an EMBL/GenBank/DDBJ whole genome shotgun (WGS) entry which is preliminary data.</text>
</comment>
<proteinExistence type="predicted"/>
<evidence type="ECO:0000313" key="2">
    <source>
        <dbReference type="EMBL" id="KAF3541596.1"/>
    </source>
</evidence>
<name>A0A8S9QIA7_BRACR</name>
<dbReference type="PANTHER" id="PTHR33128:SF81">
    <property type="entry name" value="PROTEIN, PUTATIVE (DUF 3339)-RELATED"/>
    <property type="match status" value="1"/>
</dbReference>
<dbReference type="PANTHER" id="PTHR33128">
    <property type="entry name" value="OS05G0103400 PROTEIN"/>
    <property type="match status" value="1"/>
</dbReference>
<organism evidence="2 3">
    <name type="scientific">Brassica cretica</name>
    <name type="common">Mustard</name>
    <dbReference type="NCBI Taxonomy" id="69181"/>
    <lineage>
        <taxon>Eukaryota</taxon>
        <taxon>Viridiplantae</taxon>
        <taxon>Streptophyta</taxon>
        <taxon>Embryophyta</taxon>
        <taxon>Tracheophyta</taxon>
        <taxon>Spermatophyta</taxon>
        <taxon>Magnoliopsida</taxon>
        <taxon>eudicotyledons</taxon>
        <taxon>Gunneridae</taxon>
        <taxon>Pentapetalae</taxon>
        <taxon>rosids</taxon>
        <taxon>malvids</taxon>
        <taxon>Brassicales</taxon>
        <taxon>Brassicaceae</taxon>
        <taxon>Brassiceae</taxon>
        <taxon>Brassica</taxon>
    </lineage>
</organism>
<dbReference type="InterPro" id="IPR021775">
    <property type="entry name" value="DUF3339"/>
</dbReference>
<gene>
    <name evidence="2" type="ORF">F2Q69_00021363</name>
</gene>
<feature type="transmembrane region" description="Helical" evidence="1">
    <location>
        <begin position="29"/>
        <end position="53"/>
    </location>
</feature>
<dbReference type="EMBL" id="QGKX02001290">
    <property type="protein sequence ID" value="KAF3541596.1"/>
    <property type="molecule type" value="Genomic_DNA"/>
</dbReference>
<dbReference type="Pfam" id="PF11820">
    <property type="entry name" value="DUF3339"/>
    <property type="match status" value="1"/>
</dbReference>
<accession>A0A8S9QIA7</accession>
<dbReference type="AlphaFoldDB" id="A0A8S9QIA7"/>
<keyword evidence="1" id="KW-1133">Transmembrane helix</keyword>